<evidence type="ECO:0000313" key="2">
    <source>
        <dbReference type="EMBL" id="MBB3770774.1"/>
    </source>
</evidence>
<sequence>MAKTTHDDLFKPNLTKTESKAETVARVARNLINQETVRRDAKTARLREARLARDAATPPPAAKPARAASVRGGK</sequence>
<dbReference type="RefSeq" id="WP_183188943.1">
    <property type="nucleotide sequence ID" value="NZ_JACICD010000002.1"/>
</dbReference>
<dbReference type="EMBL" id="JACICD010000002">
    <property type="protein sequence ID" value="MBB3770774.1"/>
    <property type="molecule type" value="Genomic_DNA"/>
</dbReference>
<dbReference type="AlphaFoldDB" id="A0A839Z231"/>
<protein>
    <submittedName>
        <fullName evidence="2">Uncharacterized protein</fullName>
    </submittedName>
</protein>
<feature type="compositionally biased region" description="Low complexity" evidence="1">
    <location>
        <begin position="63"/>
        <end position="74"/>
    </location>
</feature>
<dbReference type="Proteomes" id="UP000533469">
    <property type="component" value="Unassembled WGS sequence"/>
</dbReference>
<organism evidence="2 3">
    <name type="scientific">Ancylobacter tetraedralis</name>
    <dbReference type="NCBI Taxonomy" id="217068"/>
    <lineage>
        <taxon>Bacteria</taxon>
        <taxon>Pseudomonadati</taxon>
        <taxon>Pseudomonadota</taxon>
        <taxon>Alphaproteobacteria</taxon>
        <taxon>Hyphomicrobiales</taxon>
        <taxon>Xanthobacteraceae</taxon>
        <taxon>Ancylobacter</taxon>
    </lineage>
</organism>
<evidence type="ECO:0000313" key="3">
    <source>
        <dbReference type="Proteomes" id="UP000533469"/>
    </source>
</evidence>
<keyword evidence="3" id="KW-1185">Reference proteome</keyword>
<name>A0A839Z231_9HYPH</name>
<proteinExistence type="predicted"/>
<gene>
    <name evidence="2" type="ORF">FHS55_001369</name>
</gene>
<accession>A0A839Z231</accession>
<feature type="region of interest" description="Disordered" evidence="1">
    <location>
        <begin position="51"/>
        <end position="74"/>
    </location>
</feature>
<comment type="caution">
    <text evidence="2">The sequence shown here is derived from an EMBL/GenBank/DDBJ whole genome shotgun (WGS) entry which is preliminary data.</text>
</comment>
<evidence type="ECO:0000256" key="1">
    <source>
        <dbReference type="SAM" id="MobiDB-lite"/>
    </source>
</evidence>
<reference evidence="2 3" key="1">
    <citation type="submission" date="2020-08" db="EMBL/GenBank/DDBJ databases">
        <title>Genomic Encyclopedia of Type Strains, Phase IV (KMG-IV): sequencing the most valuable type-strain genomes for metagenomic binning, comparative biology and taxonomic classification.</title>
        <authorList>
            <person name="Goeker M."/>
        </authorList>
    </citation>
    <scope>NUCLEOTIDE SEQUENCE [LARGE SCALE GENOMIC DNA]</scope>
    <source>
        <strain evidence="2 3">DSM 5895</strain>
    </source>
</reference>